<evidence type="ECO:0000256" key="1">
    <source>
        <dbReference type="SAM" id="Coils"/>
    </source>
</evidence>
<dbReference type="GO" id="GO:0045053">
    <property type="term" value="P:protein retention in Golgi apparatus"/>
    <property type="evidence" value="ECO:0007669"/>
    <property type="project" value="TreeGrafter"/>
</dbReference>
<dbReference type="GO" id="GO:0042147">
    <property type="term" value="P:retrograde transport, endosome to Golgi"/>
    <property type="evidence" value="ECO:0007669"/>
    <property type="project" value="TreeGrafter"/>
</dbReference>
<feature type="coiled-coil region" evidence="1">
    <location>
        <begin position="462"/>
        <end position="496"/>
    </location>
</feature>
<dbReference type="Gene3D" id="3.30.1520.10">
    <property type="entry name" value="Phox-like domain"/>
    <property type="match status" value="1"/>
</dbReference>
<dbReference type="InterPro" id="IPR015404">
    <property type="entry name" value="Vps5_C"/>
</dbReference>
<dbReference type="GO" id="GO:0005768">
    <property type="term" value="C:endosome"/>
    <property type="evidence" value="ECO:0007669"/>
    <property type="project" value="TreeGrafter"/>
</dbReference>
<feature type="domain" description="PX" evidence="2">
    <location>
        <begin position="213"/>
        <end position="344"/>
    </location>
</feature>
<dbReference type="PANTHER" id="PTHR10555:SF170">
    <property type="entry name" value="FI18122P1"/>
    <property type="match status" value="1"/>
</dbReference>
<evidence type="ECO:0000259" key="2">
    <source>
        <dbReference type="PROSITE" id="PS50195"/>
    </source>
</evidence>
<dbReference type="InterPro" id="IPR036871">
    <property type="entry name" value="PX_dom_sf"/>
</dbReference>
<dbReference type="SUPFAM" id="SSF64268">
    <property type="entry name" value="PX domain"/>
    <property type="match status" value="1"/>
</dbReference>
<dbReference type="GO" id="GO:0032266">
    <property type="term" value="F:phosphatidylinositol-3-phosphate binding"/>
    <property type="evidence" value="ECO:0007669"/>
    <property type="project" value="UniProtKB-ARBA"/>
</dbReference>
<evidence type="ECO:0000313" key="3">
    <source>
        <dbReference type="EMBL" id="SGZ39540.1"/>
    </source>
</evidence>
<gene>
    <name evidence="3" type="ORF">HGUI_01740</name>
</gene>
<dbReference type="Gene3D" id="1.20.1270.60">
    <property type="entry name" value="Arfaptin homology (AH) domain/BAR domain"/>
    <property type="match status" value="1"/>
</dbReference>
<dbReference type="InterPro" id="IPR027267">
    <property type="entry name" value="AH/BAR_dom_sf"/>
</dbReference>
<dbReference type="EMBL" id="FQNF01000025">
    <property type="protein sequence ID" value="SGZ39540.1"/>
    <property type="molecule type" value="Genomic_DNA"/>
</dbReference>
<reference evidence="4" key="1">
    <citation type="submission" date="2016-11" db="EMBL/GenBank/DDBJ databases">
        <authorList>
            <person name="Guldener U."/>
        </authorList>
    </citation>
    <scope>NUCLEOTIDE SEQUENCE [LARGE SCALE GENOMIC DNA]</scope>
</reference>
<proteinExistence type="predicted"/>
<dbReference type="PROSITE" id="PS50195">
    <property type="entry name" value="PX"/>
    <property type="match status" value="1"/>
</dbReference>
<dbReference type="PANTHER" id="PTHR10555">
    <property type="entry name" value="SORTING NEXIN"/>
    <property type="match status" value="1"/>
</dbReference>
<dbReference type="SMART" id="SM00312">
    <property type="entry name" value="PX"/>
    <property type="match status" value="1"/>
</dbReference>
<accession>A0A1L0B171</accession>
<sequence>MNINIFDDSDNEVLDNAWKDPLENDNFSIQREDSDYEYNKFSDNNSYREEFNANETESESNSIKQILNEMIPQNESSDIFMDNDKLEDKETNIEEQIFNNDNDINIFDDLPTEDSPIDTFFMKDKNKAKSNIKKTHGLQIQKLYKKNKTTHDKKADILAVEEHPKQETPKLSSKNDEILQDIPITSDDTKIIEVKKTIQDMPKPEPIFLSSDPVHSIELSDPYKVGDLTNSFIEFQITTILSPNSILRGKKVSEVEHERTFQVKRRYSDFRWLYRQLQQTYWGYIIPSPPDKSLKNLFTVSDHDKLSLKRKDLLLNMLVKIASNPHLQYDDNYLEFLTNLESQKFSEYYKIKDQETLSYAVNDPLDLSEISRLSEYKLFGKDDGLNFYEEAKGMETEQFLEKKITQALRNYSSNNSSLTKALFGFAKTVMNDGVENAMPRYNEPDTYFDEAEDCWDSLFTELKNLDNVLKSLKESKEKSMNDLANLSDVLKKMSEQNVSETFNRLYNAFSEVQTNISDVLRRSSEIEKLIFSDYVQDQLRSLNNSTSIFNQRFKLGSILVLLEWIVKNKKLGKFVLEGETLKKWENRYNSVKMKWREIGVVIKRQLYEFDMNRVVEFRNCIEIYIETFKEQQKELIEIWETFLQSFC</sequence>
<dbReference type="Proteomes" id="UP000183365">
    <property type="component" value="Unassembled WGS sequence"/>
</dbReference>
<dbReference type="GO" id="GO:0005829">
    <property type="term" value="C:cytosol"/>
    <property type="evidence" value="ECO:0007669"/>
    <property type="project" value="GOC"/>
</dbReference>
<protein>
    <recommendedName>
        <fullName evidence="2">PX domain-containing protein</fullName>
    </recommendedName>
</protein>
<dbReference type="OrthoDB" id="3972182at2759"/>
<dbReference type="InterPro" id="IPR001683">
    <property type="entry name" value="PX_dom"/>
</dbReference>
<name>A0A1L0B171_9ASCO</name>
<dbReference type="Pfam" id="PF09325">
    <property type="entry name" value="Vps5"/>
    <property type="match status" value="1"/>
</dbReference>
<evidence type="ECO:0000313" key="4">
    <source>
        <dbReference type="Proteomes" id="UP000183365"/>
    </source>
</evidence>
<keyword evidence="1" id="KW-0175">Coiled coil</keyword>
<keyword evidence="4" id="KW-1185">Reference proteome</keyword>
<organism evidence="3 4">
    <name type="scientific">Hanseniaspora guilliermondii</name>
    <dbReference type="NCBI Taxonomy" id="56406"/>
    <lineage>
        <taxon>Eukaryota</taxon>
        <taxon>Fungi</taxon>
        <taxon>Dikarya</taxon>
        <taxon>Ascomycota</taxon>
        <taxon>Saccharomycotina</taxon>
        <taxon>Saccharomycetes</taxon>
        <taxon>Saccharomycodales</taxon>
        <taxon>Saccharomycodaceae</taxon>
        <taxon>Hanseniaspora</taxon>
    </lineage>
</organism>
<dbReference type="VEuPathDB" id="FungiDB:HGUI_01740"/>
<dbReference type="AlphaFoldDB" id="A0A1L0B171"/>
<dbReference type="Pfam" id="PF00787">
    <property type="entry name" value="PX"/>
    <property type="match status" value="1"/>
</dbReference>